<feature type="region of interest" description="Disordered" evidence="1">
    <location>
        <begin position="152"/>
        <end position="199"/>
    </location>
</feature>
<dbReference type="AlphaFoldDB" id="A0A6G0NQQ5"/>
<dbReference type="Proteomes" id="UP000476176">
    <property type="component" value="Unassembled WGS sequence"/>
</dbReference>
<protein>
    <submittedName>
        <fullName evidence="2">Uncharacterized protein</fullName>
    </submittedName>
</protein>
<organism evidence="2 3">
    <name type="scientific">Phytophthora fragariae</name>
    <dbReference type="NCBI Taxonomy" id="53985"/>
    <lineage>
        <taxon>Eukaryota</taxon>
        <taxon>Sar</taxon>
        <taxon>Stramenopiles</taxon>
        <taxon>Oomycota</taxon>
        <taxon>Peronosporomycetes</taxon>
        <taxon>Peronosporales</taxon>
        <taxon>Peronosporaceae</taxon>
        <taxon>Phytophthora</taxon>
    </lineage>
</organism>
<sequence length="199" mass="22499">MLIPTALSAWNSFSTRTPFWSITPTYYEPELSKKRTAISSKVAQSVPKLPLELVQVVLRFQWQRRDRLLHLHLQVSKAHIQLLVLKEHVLLYAPMDRPRLHVLSAHPRLRVLNSRLQSRVIDDHLRVGELSSTTRQSRLLDPEIDSNIDACEEDDGEGNPLSTELLADNDDDLNAVGDGEDADEYGAIDSGDDAEKDDL</sequence>
<evidence type="ECO:0000313" key="2">
    <source>
        <dbReference type="EMBL" id="KAE9218211.1"/>
    </source>
</evidence>
<dbReference type="EMBL" id="QXGC01000870">
    <property type="protein sequence ID" value="KAE9218211.1"/>
    <property type="molecule type" value="Genomic_DNA"/>
</dbReference>
<reference evidence="2 3" key="1">
    <citation type="submission" date="2018-09" db="EMBL/GenBank/DDBJ databases">
        <title>Genomic investigation of the strawberry pathogen Phytophthora fragariae indicates pathogenicity is determined by transcriptional variation in three key races.</title>
        <authorList>
            <person name="Adams T.M."/>
            <person name="Armitage A.D."/>
            <person name="Sobczyk M.K."/>
            <person name="Bates H.J."/>
            <person name="Dunwell J.M."/>
            <person name="Nellist C.F."/>
            <person name="Harrison R.J."/>
        </authorList>
    </citation>
    <scope>NUCLEOTIDE SEQUENCE [LARGE SCALE GENOMIC DNA]</scope>
    <source>
        <strain evidence="2 3">BC-23</strain>
    </source>
</reference>
<comment type="caution">
    <text evidence="2">The sequence shown here is derived from an EMBL/GenBank/DDBJ whole genome shotgun (WGS) entry which is preliminary data.</text>
</comment>
<gene>
    <name evidence="2" type="ORF">PF004_g13928</name>
</gene>
<evidence type="ECO:0000313" key="3">
    <source>
        <dbReference type="Proteomes" id="UP000476176"/>
    </source>
</evidence>
<accession>A0A6G0NQQ5</accession>
<evidence type="ECO:0000256" key="1">
    <source>
        <dbReference type="SAM" id="MobiDB-lite"/>
    </source>
</evidence>
<proteinExistence type="predicted"/>
<feature type="compositionally biased region" description="Acidic residues" evidence="1">
    <location>
        <begin position="167"/>
        <end position="199"/>
    </location>
</feature>
<name>A0A6G0NQQ5_9STRA</name>